<dbReference type="PROSITE" id="PS51746">
    <property type="entry name" value="PPM_2"/>
    <property type="match status" value="1"/>
</dbReference>
<dbReference type="CDD" id="cd00143">
    <property type="entry name" value="PP2Cc"/>
    <property type="match status" value="1"/>
</dbReference>
<dbReference type="InterPro" id="IPR015655">
    <property type="entry name" value="PP2C"/>
</dbReference>
<reference evidence="2 3" key="1">
    <citation type="journal article" date="2023" name="BMC Biol.">
        <title>The compact genome of the sponge Oopsacas minuta (Hexactinellida) is lacking key metazoan core genes.</title>
        <authorList>
            <person name="Santini S."/>
            <person name="Schenkelaars Q."/>
            <person name="Jourda C."/>
            <person name="Duchesne M."/>
            <person name="Belahbib H."/>
            <person name="Rocher C."/>
            <person name="Selva M."/>
            <person name="Riesgo A."/>
            <person name="Vervoort M."/>
            <person name="Leys S.P."/>
            <person name="Kodjabachian L."/>
            <person name="Le Bivic A."/>
            <person name="Borchiellini C."/>
            <person name="Claverie J.M."/>
            <person name="Renard E."/>
        </authorList>
    </citation>
    <scope>NUCLEOTIDE SEQUENCE [LARGE SCALE GENOMIC DNA]</scope>
    <source>
        <strain evidence="2">SPO-2</strain>
    </source>
</reference>
<dbReference type="PANTHER" id="PTHR13832:SF792">
    <property type="entry name" value="GM14286P"/>
    <property type="match status" value="1"/>
</dbReference>
<dbReference type="Proteomes" id="UP001165289">
    <property type="component" value="Unassembled WGS sequence"/>
</dbReference>
<feature type="domain" description="PPM-type phosphatase" evidence="1">
    <location>
        <begin position="135"/>
        <end position="525"/>
    </location>
</feature>
<dbReference type="GO" id="GO:0005739">
    <property type="term" value="C:mitochondrion"/>
    <property type="evidence" value="ECO:0007669"/>
    <property type="project" value="TreeGrafter"/>
</dbReference>
<dbReference type="SUPFAM" id="SSF81606">
    <property type="entry name" value="PP2C-like"/>
    <property type="match status" value="1"/>
</dbReference>
<organism evidence="2 3">
    <name type="scientific">Oopsacas minuta</name>
    <dbReference type="NCBI Taxonomy" id="111878"/>
    <lineage>
        <taxon>Eukaryota</taxon>
        <taxon>Metazoa</taxon>
        <taxon>Porifera</taxon>
        <taxon>Hexactinellida</taxon>
        <taxon>Hexasterophora</taxon>
        <taxon>Lyssacinosida</taxon>
        <taxon>Leucopsacidae</taxon>
        <taxon>Oopsacas</taxon>
    </lineage>
</organism>
<dbReference type="AlphaFoldDB" id="A0AAV7JLP9"/>
<keyword evidence="3" id="KW-1185">Reference proteome</keyword>
<dbReference type="EMBL" id="JAKMXF010000318">
    <property type="protein sequence ID" value="KAI6649722.1"/>
    <property type="molecule type" value="Genomic_DNA"/>
</dbReference>
<evidence type="ECO:0000313" key="3">
    <source>
        <dbReference type="Proteomes" id="UP001165289"/>
    </source>
</evidence>
<gene>
    <name evidence="2" type="ORF">LOD99_6512</name>
</gene>
<sequence length="529" mass="58499">MSDANSQAYLRQLVDYIKAHSTMYNEMLQRSGANCFKCMHKWKLNFTSGLTFISVVSLVNKFTNTYGYKQGEEFSSKQGGKNTVSTTTLDAQLQSDPVIFHFIASKLKKDEYSYKLASSAIGSLGEKQQGSGLRISGYDSNTLGSNVPNEDRNVEGMLMNGAALLFAVFDGHKGQLCSEALKQQLLNTAAEQIGPILSTRCPLLANTSISPVTLDQHPGTHSCPVTCPIGFPTTCDIEAGLSPSAGDEIAMGLQETFVSMDQRLEQRARQSAQKYQRTKTLTKEDLEHLKRFYQGSCALTTCVVSNQLYLANTGDCRAVLGSKINGKWVTTGLTADQTAGNADEMIRLFKAHPGERVIRHGRLLGGLMPLRSFGDAEYKWPSEFLKDIVSLSPNYHTPPYLTAEPVLTHHTLENHDKFLILATDGLWEKLTSEQAVQLIGKAIDGQKQELRRESWFSGLFFKTRKPDDAIESCPNSYTTLDTNLATYLIRQALGGDAKSLYNILNLSPGVSRGYRDDISVTVLYFNEEK</sequence>
<keyword evidence="2" id="KW-0670">Pyruvate</keyword>
<dbReference type="PANTHER" id="PTHR13832">
    <property type="entry name" value="PROTEIN PHOSPHATASE 2C"/>
    <property type="match status" value="1"/>
</dbReference>
<name>A0AAV7JLP9_9METZ</name>
<protein>
    <submittedName>
        <fullName evidence="2">Pyruvate dehydrogenase -phosphatase 1, mitochondrial-like</fullName>
    </submittedName>
</protein>
<dbReference type="Gene3D" id="3.60.40.10">
    <property type="entry name" value="PPM-type phosphatase domain"/>
    <property type="match status" value="1"/>
</dbReference>
<dbReference type="InterPro" id="IPR036457">
    <property type="entry name" value="PPM-type-like_dom_sf"/>
</dbReference>
<evidence type="ECO:0000313" key="2">
    <source>
        <dbReference type="EMBL" id="KAI6649722.1"/>
    </source>
</evidence>
<comment type="caution">
    <text evidence="2">The sequence shown here is derived from an EMBL/GenBank/DDBJ whole genome shotgun (WGS) entry which is preliminary data.</text>
</comment>
<accession>A0AAV7JLP9</accession>
<dbReference type="Pfam" id="PF00481">
    <property type="entry name" value="PP2C"/>
    <property type="match status" value="1"/>
</dbReference>
<proteinExistence type="predicted"/>
<dbReference type="InterPro" id="IPR001932">
    <property type="entry name" value="PPM-type_phosphatase-like_dom"/>
</dbReference>
<evidence type="ECO:0000259" key="1">
    <source>
        <dbReference type="PROSITE" id="PS51746"/>
    </source>
</evidence>
<dbReference type="GO" id="GO:0004741">
    <property type="term" value="F:[pyruvate dehydrogenase (acetyl-transferring)]-phosphatase activity"/>
    <property type="evidence" value="ECO:0007669"/>
    <property type="project" value="TreeGrafter"/>
</dbReference>
<dbReference type="SMART" id="SM00332">
    <property type="entry name" value="PP2Cc"/>
    <property type="match status" value="1"/>
</dbReference>